<proteinExistence type="predicted"/>
<protein>
    <submittedName>
        <fullName evidence="1">Uncharacterized protein</fullName>
    </submittedName>
</protein>
<sequence length="70" mass="8097">MVAPPKLTNLQIELLQTFAYPLADEQLTEIRQLLAQYFLNKADAEMEKLCQENGWNEDTIESWAKGHGWC</sequence>
<name>A0A1P9WW93_9BACT</name>
<accession>A0A1P9WW93</accession>
<evidence type="ECO:0000313" key="1">
    <source>
        <dbReference type="EMBL" id="AQG79644.1"/>
    </source>
</evidence>
<dbReference type="EMBL" id="CP014263">
    <property type="protein sequence ID" value="AQG79644.1"/>
    <property type="molecule type" value="Genomic_DNA"/>
</dbReference>
<keyword evidence="2" id="KW-1185">Reference proteome</keyword>
<reference evidence="1 2" key="1">
    <citation type="submission" date="2016-01" db="EMBL/GenBank/DDBJ databases">
        <authorList>
            <person name="Oliw E.H."/>
        </authorList>
    </citation>
    <scope>NUCLEOTIDE SEQUENCE [LARGE SCALE GENOMIC DNA]</scope>
    <source>
        <strain evidence="1 2">DY10</strain>
    </source>
</reference>
<dbReference type="RefSeq" id="WP_077131078.1">
    <property type="nucleotide sequence ID" value="NZ_CP014263.1"/>
</dbReference>
<gene>
    <name evidence="1" type="ORF">AWR27_10075</name>
</gene>
<dbReference type="STRING" id="1178516.AWR27_10075"/>
<dbReference type="OrthoDB" id="1495366at2"/>
<evidence type="ECO:0000313" key="2">
    <source>
        <dbReference type="Proteomes" id="UP000187941"/>
    </source>
</evidence>
<organism evidence="1 2">
    <name type="scientific">Spirosoma montaniterrae</name>
    <dbReference type="NCBI Taxonomy" id="1178516"/>
    <lineage>
        <taxon>Bacteria</taxon>
        <taxon>Pseudomonadati</taxon>
        <taxon>Bacteroidota</taxon>
        <taxon>Cytophagia</taxon>
        <taxon>Cytophagales</taxon>
        <taxon>Cytophagaceae</taxon>
        <taxon>Spirosoma</taxon>
    </lineage>
</organism>
<dbReference type="AlphaFoldDB" id="A0A1P9WW93"/>
<dbReference type="KEGG" id="smon:AWR27_10075"/>
<dbReference type="Proteomes" id="UP000187941">
    <property type="component" value="Chromosome"/>
</dbReference>